<dbReference type="Proteomes" id="UP000251402">
    <property type="component" value="Chromosome"/>
</dbReference>
<dbReference type="EMBL" id="CP043450">
    <property type="protein sequence ID" value="QEM14392.1"/>
    <property type="molecule type" value="Genomic_DNA"/>
</dbReference>
<accession>A0A5C1I820</accession>
<reference evidence="2" key="1">
    <citation type="submission" date="2019-08" db="EMBL/GenBank/DDBJ databases">
        <title>Comparative genome analysis confer to the adaptation heavy metal polluted environment.</title>
        <authorList>
            <person name="Li Y."/>
        </authorList>
    </citation>
    <scope>NUCLEOTIDE SEQUENCE [LARGE SCALE GENOMIC DNA]</scope>
    <source>
        <strain evidence="2">P1</strain>
    </source>
</reference>
<sequence length="1205" mass="134946">MLLKCLFLLLLGSPLVVTAQMTSPGQWVNYDHVFNLKTGLRPYDYDVAIIRSSTNTNILWPGEQPGYTIQVVNNLDGPIEVKGKLEIIRYGTKGRPNDVWLPEVVKFATVSSSDLPVSINTKGFTNIEVKPNIPATFGGYALILDLGQFGRRLVCSVVRTFAANPKRLQYPKQSLDDMDPDFLQRLGVQAIRMGVDYFPTTDADYQSKLSALYEKLKKYRDRNITVLLMFGAGTAKLPLDMPRALLNDEGVMRKTKQDWVWGPSSDPDFAKFVNRFCVDQGWPKGPVTAVSLWNEPWEGSSISGWQSDILRYREIYKVMADAVLEGRKKGADVLVGGGDSNSNAWDKLFADGKMTFLPIFDFCSIHYQGMETPSIYPEWVNRKSPKGRVKIWDTESWVGNTDDRIGLTVATNRSTGYDRSMGIYAGYLSTGGRGSEHFKQKVMTSSGHVIIDRIPDAWSPTVGIGAVQHLIGERDFNRLLFKKGLPWVMLFDGNDHNPDDGTAVVCGDIGEAFGAERLLFRNVRGLKEIEDKERIRKQLNDKSISAAQKDSLSHLLRITEPLSGGSMVIPADSHFRLYDFYGNLIPPNAGNIRVPLNTQGYYLRSDGSKGSFDRLVKAMEHARISGYEPIEIIAKDMTTRIEQKAVLNLQLTNILNRPVSGQLQATLSDFKLSYNKNINIRPHETIIVPLQIIKGKANGANVYPLSVRIETPKDGIAVLNEDMHVNTISRIPVKVDGNLDEWQQAIPQTVSSKGTASVSLTEAAWYPFKNFDNRAEGYANGYFAYDDKNFYFAAKVADNTPHPGTYRFENRPDDSFFYPDTAYIMDMDKTLMAKEDSIPAKSNDNGTLQMPSGNGRIMQFLSSSDVAYAFGIDLDLAAQNYTRVSFYMPNIRVPNATIEVFDGQTGNFLLRRKIDNLWQGAFETFDLTGKVRVVFRTYNWWTSVKVAGIFFDDPADKGGHDKAVFVKEDLDTRGNWKGIYGKNGYNVMGAAAKMPEDVKLSIPEVKVKLPLPWPDGVRHYTYRKNPVTPDNSGLGYSYDNVILAFNVLPVGTDGMLANPPGTMPGYTGYKDTDYEYAMNCVAPEYGGGTEMWRLLTPQLNRKHFFPRQPKSAGEGPVKNSQLVIKRIGNTLITECAIPWSEIPDVHRALESGKKIKLSFRVNDNASPAATMELAKDRSVSQINARAFHPDWKTHWANEVEFGFEK</sequence>
<dbReference type="InterPro" id="IPR017853">
    <property type="entry name" value="GH"/>
</dbReference>
<name>A0A5C1I820_9SPHI</name>
<gene>
    <name evidence="2" type="ORF">DEO27_008115</name>
</gene>
<protein>
    <submittedName>
        <fullName evidence="2">Uncharacterized protein</fullName>
    </submittedName>
</protein>
<dbReference type="OrthoDB" id="777902at2"/>
<evidence type="ECO:0000256" key="1">
    <source>
        <dbReference type="SAM" id="SignalP"/>
    </source>
</evidence>
<dbReference type="Gene3D" id="2.60.40.1190">
    <property type="match status" value="1"/>
</dbReference>
<dbReference type="AlphaFoldDB" id="A0A5C1I820"/>
<feature type="signal peptide" evidence="1">
    <location>
        <begin position="1"/>
        <end position="19"/>
    </location>
</feature>
<feature type="chain" id="PRO_5022899231" evidence="1">
    <location>
        <begin position="20"/>
        <end position="1205"/>
    </location>
</feature>
<proteinExistence type="predicted"/>
<dbReference type="SUPFAM" id="SSF51445">
    <property type="entry name" value="(Trans)glycosidases"/>
    <property type="match status" value="1"/>
</dbReference>
<keyword evidence="1" id="KW-0732">Signal</keyword>
<dbReference type="KEGG" id="mrub:DEO27_008115"/>
<dbReference type="SUPFAM" id="SSF49344">
    <property type="entry name" value="CBD9-like"/>
    <property type="match status" value="1"/>
</dbReference>
<keyword evidence="3" id="KW-1185">Reference proteome</keyword>
<evidence type="ECO:0000313" key="3">
    <source>
        <dbReference type="Proteomes" id="UP000251402"/>
    </source>
</evidence>
<evidence type="ECO:0000313" key="2">
    <source>
        <dbReference type="EMBL" id="QEM14392.1"/>
    </source>
</evidence>
<organism evidence="2 3">
    <name type="scientific">Mucilaginibacter rubeus</name>
    <dbReference type="NCBI Taxonomy" id="2027860"/>
    <lineage>
        <taxon>Bacteria</taxon>
        <taxon>Pseudomonadati</taxon>
        <taxon>Bacteroidota</taxon>
        <taxon>Sphingobacteriia</taxon>
        <taxon>Sphingobacteriales</taxon>
        <taxon>Sphingobacteriaceae</taxon>
        <taxon>Mucilaginibacter</taxon>
    </lineage>
</organism>